<protein>
    <submittedName>
        <fullName evidence="2">Uncharacterized protein</fullName>
    </submittedName>
</protein>
<evidence type="ECO:0000313" key="3">
    <source>
        <dbReference type="Proteomes" id="UP000323386"/>
    </source>
</evidence>
<name>A0A5C3F9Y8_9BASI</name>
<evidence type="ECO:0000256" key="1">
    <source>
        <dbReference type="SAM" id="MobiDB-lite"/>
    </source>
</evidence>
<evidence type="ECO:0000313" key="2">
    <source>
        <dbReference type="EMBL" id="SPO41268.1"/>
    </source>
</evidence>
<accession>A0A5C3F9Y8</accession>
<organism evidence="2 3">
    <name type="scientific">Pseudozyma flocculosa</name>
    <dbReference type="NCBI Taxonomy" id="84751"/>
    <lineage>
        <taxon>Eukaryota</taxon>
        <taxon>Fungi</taxon>
        <taxon>Dikarya</taxon>
        <taxon>Basidiomycota</taxon>
        <taxon>Ustilaginomycotina</taxon>
        <taxon>Ustilaginomycetes</taxon>
        <taxon>Ustilaginales</taxon>
        <taxon>Ustilaginaceae</taxon>
        <taxon>Pseudozyma</taxon>
    </lineage>
</organism>
<gene>
    <name evidence="2" type="ORF">PSFLO_06750</name>
</gene>
<dbReference type="EMBL" id="OOIP01000026">
    <property type="protein sequence ID" value="SPO41268.1"/>
    <property type="molecule type" value="Genomic_DNA"/>
</dbReference>
<feature type="region of interest" description="Disordered" evidence="1">
    <location>
        <begin position="38"/>
        <end position="81"/>
    </location>
</feature>
<sequence length="254" mass="28130">MVDHVLGCRSGFKASTVVVVVVAADRYPERGAARYRLESTRPCTDLTGPRRSTSQRKRASGEEGSRSVYGQGRARRSTDMQDYHHQGATLELFPGLVTTLRAPASPRHAHETSLLLQSHLHRDRCGGRCRRCPSRAIVVGALCGTGWGLLFQLDDPWQPKGVLPVYTQAAWVTVRVPLVVLECQGRCTRQAEPMDRLRRREEARVCAQPTGRRCEQESEKRGAKVCRSICPSSGHPSGVVVLKIPPRRDGKTVT</sequence>
<dbReference type="AlphaFoldDB" id="A0A5C3F9Y8"/>
<dbReference type="Proteomes" id="UP000323386">
    <property type="component" value="Unassembled WGS sequence"/>
</dbReference>
<keyword evidence="3" id="KW-1185">Reference proteome</keyword>
<reference evidence="2 3" key="1">
    <citation type="submission" date="2018-03" db="EMBL/GenBank/DDBJ databases">
        <authorList>
            <person name="Guldener U."/>
        </authorList>
    </citation>
    <scope>NUCLEOTIDE SEQUENCE [LARGE SCALE GENOMIC DNA]</scope>
    <source>
        <strain evidence="2 3">DAOM196992</strain>
    </source>
</reference>
<proteinExistence type="predicted"/>